<organism evidence="1 2">
    <name type="scientific">Mycoplasma haemofelis (strain Ohio2)</name>
    <dbReference type="NCBI Taxonomy" id="859194"/>
    <lineage>
        <taxon>Bacteria</taxon>
        <taxon>Bacillati</taxon>
        <taxon>Mycoplasmatota</taxon>
        <taxon>Mollicutes</taxon>
        <taxon>Mycoplasmataceae</taxon>
        <taxon>Mycoplasma</taxon>
    </lineage>
</organism>
<evidence type="ECO:0000313" key="1">
    <source>
        <dbReference type="EMBL" id="AEG72498.1"/>
    </source>
</evidence>
<name>F6FGA8_MYCHI</name>
<dbReference type="Proteomes" id="UP000007952">
    <property type="component" value="Chromosome"/>
</dbReference>
<proteinExistence type="predicted"/>
<gene>
    <name evidence="1" type="ordered locus">MHF_0199</name>
</gene>
<evidence type="ECO:0000313" key="2">
    <source>
        <dbReference type="Proteomes" id="UP000007952"/>
    </source>
</evidence>
<dbReference type="AlphaFoldDB" id="F6FGA8"/>
<reference evidence="1 2" key="1">
    <citation type="journal article" date="2011" name="J. Bacteriol.">
        <title>Complete genome sequences of two hemotropic Mycoplasmas, Mycoplasma haemofelis strain Ohio2 and Mycoplasma suis strain Illinois.</title>
        <authorList>
            <person name="Messick J.B."/>
            <person name="Santos A.P."/>
            <person name="Guimaraes A.M."/>
        </authorList>
    </citation>
    <scope>NUCLEOTIDE SEQUENCE [LARGE SCALE GENOMIC DNA]</scope>
    <source>
        <strain evidence="1 2">Ohio2</strain>
    </source>
</reference>
<dbReference type="KEGG" id="mhf:MHF_0199"/>
<dbReference type="EMBL" id="CP002808">
    <property type="protein sequence ID" value="AEG72498.1"/>
    <property type="molecule type" value="Genomic_DNA"/>
</dbReference>
<accession>F6FGA8</accession>
<sequence length="119" mass="12934">MSKVRMGLAGGLASLTAGSVGAYLGLDGSDDPISKVLSLDSHRTTKNGRCRIRVNLGSGNEENEKEYGEFYKQSGDSKGVVASYCLKRLSEVDKEKEDAVVVLERGVMVLLLLRNLKQR</sequence>
<reference key="2">
    <citation type="submission" date="2011-05" db="EMBL/GenBank/DDBJ databases">
        <title>The Genome of Mycoplasma haemofelis Strain Ohio2, a pathogenic hemoplasma of the cat.</title>
        <authorList>
            <person name="Santos A.P."/>
            <person name="Guimaraes A.M.S."/>
            <person name="SanMiguel P.J."/>
            <person name="Martin S.W."/>
            <person name="Messick J.B."/>
        </authorList>
    </citation>
    <scope>NUCLEOTIDE SEQUENCE</scope>
    <source>
        <strain>Ohio2</strain>
    </source>
</reference>
<dbReference type="STRING" id="859194.MHF_0199"/>
<dbReference type="HOGENOM" id="CLU_143461_0_0_14"/>
<protein>
    <submittedName>
        <fullName evidence="1">Uncharacterized protein</fullName>
    </submittedName>
</protein>